<keyword evidence="4" id="KW-0720">Serine protease</keyword>
<proteinExistence type="inferred from homology"/>
<comment type="caution">
    <text evidence="5">Lacks conserved residue(s) required for the propagation of feature annotation.</text>
</comment>
<evidence type="ECO:0000256" key="3">
    <source>
        <dbReference type="ARBA" id="ARBA00022801"/>
    </source>
</evidence>
<gene>
    <name evidence="10" type="ORF">NI17_021480</name>
</gene>
<evidence type="ECO:0000256" key="7">
    <source>
        <dbReference type="SAM" id="Phobius"/>
    </source>
</evidence>
<keyword evidence="7" id="KW-1133">Transmembrane helix</keyword>
<protein>
    <submittedName>
        <fullName evidence="10">S8 family serine peptidase</fullName>
    </submittedName>
</protein>
<dbReference type="PANTHER" id="PTHR43806">
    <property type="entry name" value="PEPTIDASE S8"/>
    <property type="match status" value="1"/>
</dbReference>
<keyword evidence="7" id="KW-0812">Transmembrane</keyword>
<dbReference type="GO" id="GO:0004252">
    <property type="term" value="F:serine-type endopeptidase activity"/>
    <property type="evidence" value="ECO:0007669"/>
    <property type="project" value="InterPro"/>
</dbReference>
<comment type="similarity">
    <text evidence="1 5">Belongs to the peptidase S8 family.</text>
</comment>
<dbReference type="PROSITE" id="PS51892">
    <property type="entry name" value="SUBTILASE"/>
    <property type="match status" value="1"/>
</dbReference>
<feature type="region of interest" description="Disordered" evidence="6">
    <location>
        <begin position="377"/>
        <end position="409"/>
    </location>
</feature>
<evidence type="ECO:0000256" key="5">
    <source>
        <dbReference type="PROSITE-ProRule" id="PRU01240"/>
    </source>
</evidence>
<keyword evidence="11" id="KW-1185">Reference proteome</keyword>
<evidence type="ECO:0000256" key="2">
    <source>
        <dbReference type="ARBA" id="ARBA00022670"/>
    </source>
</evidence>
<evidence type="ECO:0000313" key="11">
    <source>
        <dbReference type="Proteomes" id="UP000265719"/>
    </source>
</evidence>
<evidence type="ECO:0000256" key="6">
    <source>
        <dbReference type="SAM" id="MobiDB-lite"/>
    </source>
</evidence>
<dbReference type="AlphaFoldDB" id="A0AA97LWC9"/>
<evidence type="ECO:0000256" key="1">
    <source>
        <dbReference type="ARBA" id="ARBA00011073"/>
    </source>
</evidence>
<dbReference type="InterPro" id="IPR050131">
    <property type="entry name" value="Peptidase_S8_subtilisin-like"/>
</dbReference>
<feature type="signal peptide" evidence="8">
    <location>
        <begin position="1"/>
        <end position="19"/>
    </location>
</feature>
<feature type="compositionally biased region" description="Basic residues" evidence="6">
    <location>
        <begin position="392"/>
        <end position="409"/>
    </location>
</feature>
<evidence type="ECO:0000256" key="4">
    <source>
        <dbReference type="ARBA" id="ARBA00022825"/>
    </source>
</evidence>
<dbReference type="EMBL" id="CP063196">
    <property type="protein sequence ID" value="UOE19279.1"/>
    <property type="molecule type" value="Genomic_DNA"/>
</dbReference>
<reference evidence="10" key="1">
    <citation type="submission" date="2020-10" db="EMBL/GenBank/DDBJ databases">
        <title>De novo genome project of the cellulose decomposer Thermobifida halotolerans type strain.</title>
        <authorList>
            <person name="Nagy I."/>
            <person name="Horvath B."/>
            <person name="Kukolya J."/>
            <person name="Nagy I."/>
            <person name="Orsini M."/>
        </authorList>
    </citation>
    <scope>NUCLEOTIDE SEQUENCE</scope>
    <source>
        <strain evidence="10">DSM 44931</strain>
    </source>
</reference>
<dbReference type="GO" id="GO:0006508">
    <property type="term" value="P:proteolysis"/>
    <property type="evidence" value="ECO:0007669"/>
    <property type="project" value="UniProtKB-KW"/>
</dbReference>
<keyword evidence="8" id="KW-0732">Signal</keyword>
<dbReference type="SUPFAM" id="SSF52743">
    <property type="entry name" value="Subtilisin-like"/>
    <property type="match status" value="1"/>
</dbReference>
<dbReference type="KEGG" id="thao:NI17_021480"/>
<dbReference type="InterPro" id="IPR023827">
    <property type="entry name" value="Peptidase_S8_Asp-AS"/>
</dbReference>
<dbReference type="InterPro" id="IPR015500">
    <property type="entry name" value="Peptidase_S8_subtilisin-rel"/>
</dbReference>
<dbReference type="Proteomes" id="UP000265719">
    <property type="component" value="Chromosome"/>
</dbReference>
<feature type="region of interest" description="Disordered" evidence="6">
    <location>
        <begin position="71"/>
        <end position="90"/>
    </location>
</feature>
<evidence type="ECO:0000313" key="10">
    <source>
        <dbReference type="EMBL" id="UOE19279.1"/>
    </source>
</evidence>
<dbReference type="InterPro" id="IPR036852">
    <property type="entry name" value="Peptidase_S8/S53_dom_sf"/>
</dbReference>
<feature type="chain" id="PRO_5041733606" evidence="8">
    <location>
        <begin position="20"/>
        <end position="409"/>
    </location>
</feature>
<dbReference type="RefSeq" id="WP_068690064.1">
    <property type="nucleotide sequence ID" value="NZ_CP063196.1"/>
</dbReference>
<keyword evidence="7" id="KW-0472">Membrane</keyword>
<evidence type="ECO:0000256" key="8">
    <source>
        <dbReference type="SAM" id="SignalP"/>
    </source>
</evidence>
<dbReference type="Pfam" id="PF00082">
    <property type="entry name" value="Peptidase_S8"/>
    <property type="match status" value="1"/>
</dbReference>
<keyword evidence="3" id="KW-0378">Hydrolase</keyword>
<name>A0AA97LWC9_9ACTN</name>
<organism evidence="10 11">
    <name type="scientific">Thermobifida halotolerans</name>
    <dbReference type="NCBI Taxonomy" id="483545"/>
    <lineage>
        <taxon>Bacteria</taxon>
        <taxon>Bacillati</taxon>
        <taxon>Actinomycetota</taxon>
        <taxon>Actinomycetes</taxon>
        <taxon>Streptosporangiales</taxon>
        <taxon>Nocardiopsidaceae</taxon>
        <taxon>Thermobifida</taxon>
    </lineage>
</organism>
<dbReference type="InterPro" id="IPR000209">
    <property type="entry name" value="Peptidase_S8/S53_dom"/>
</dbReference>
<feature type="domain" description="Peptidase S8/S53" evidence="9">
    <location>
        <begin position="55"/>
        <end position="301"/>
    </location>
</feature>
<keyword evidence="2" id="KW-0645">Protease</keyword>
<dbReference type="Gene3D" id="3.40.50.200">
    <property type="entry name" value="Peptidase S8/S53 domain"/>
    <property type="match status" value="1"/>
</dbReference>
<dbReference type="PROSITE" id="PS00136">
    <property type="entry name" value="SUBTILASE_ASP"/>
    <property type="match status" value="1"/>
</dbReference>
<sequence length="409" mass="41488">MRTTRTRTLVALGVCAALAAGPLAAPSAADVADLGVDQWGLDRIGVDEAWEESRGSGVTVALLDTGVVTDHPDLDSVTVGPDLTGQDPDPGSDGYGVHGTMMAGIIAASGHGVEHTGGAMGVAPQAEILSIRIATEADGPERAAVEPGALAEGIRRAVDEGAQVVSIPLAAGGFSAQADDAEREAVDYALDNGVVVIVSGGADGEAGYPAAYPGVLAVGSVGSDGTLSDFSSRGEHIALTAPGEEITVLDAEGGYTTVTGSDAAAAFTAGVAALIRAEYPQLQPHQVVEALTEGAEAPAEQGQPGYGAGTLSASGAMAAAGTTAENVPPFDPELAEQLADDPLVPRWVLWAGGTALLVLMAVVGLVVLWRRSANPYDLPRREPESTAESGRRPVRGRRRRGRGRRGVSR</sequence>
<feature type="transmembrane region" description="Helical" evidence="7">
    <location>
        <begin position="347"/>
        <end position="369"/>
    </location>
</feature>
<dbReference type="PRINTS" id="PR00723">
    <property type="entry name" value="SUBTILISIN"/>
</dbReference>
<dbReference type="PANTHER" id="PTHR43806:SF11">
    <property type="entry name" value="CEREVISIN-RELATED"/>
    <property type="match status" value="1"/>
</dbReference>
<accession>A0AA97LWC9</accession>
<evidence type="ECO:0000259" key="9">
    <source>
        <dbReference type="Pfam" id="PF00082"/>
    </source>
</evidence>